<evidence type="ECO:0000313" key="2">
    <source>
        <dbReference type="EMBL" id="MED6135114.1"/>
    </source>
</evidence>
<organism evidence="2 3">
    <name type="scientific">Stylosanthes scabra</name>
    <dbReference type="NCBI Taxonomy" id="79078"/>
    <lineage>
        <taxon>Eukaryota</taxon>
        <taxon>Viridiplantae</taxon>
        <taxon>Streptophyta</taxon>
        <taxon>Embryophyta</taxon>
        <taxon>Tracheophyta</taxon>
        <taxon>Spermatophyta</taxon>
        <taxon>Magnoliopsida</taxon>
        <taxon>eudicotyledons</taxon>
        <taxon>Gunneridae</taxon>
        <taxon>Pentapetalae</taxon>
        <taxon>rosids</taxon>
        <taxon>fabids</taxon>
        <taxon>Fabales</taxon>
        <taxon>Fabaceae</taxon>
        <taxon>Papilionoideae</taxon>
        <taxon>50 kb inversion clade</taxon>
        <taxon>dalbergioids sensu lato</taxon>
        <taxon>Dalbergieae</taxon>
        <taxon>Pterocarpus clade</taxon>
        <taxon>Stylosanthes</taxon>
    </lineage>
</organism>
<accession>A0ABU6SFK2</accession>
<protein>
    <submittedName>
        <fullName evidence="2">Uncharacterized protein</fullName>
    </submittedName>
</protein>
<dbReference type="EMBL" id="JASCZI010060665">
    <property type="protein sequence ID" value="MED6135114.1"/>
    <property type="molecule type" value="Genomic_DNA"/>
</dbReference>
<comment type="caution">
    <text evidence="2">The sequence shown here is derived from an EMBL/GenBank/DDBJ whole genome shotgun (WGS) entry which is preliminary data.</text>
</comment>
<keyword evidence="1" id="KW-0812">Transmembrane</keyword>
<sequence>MATSQRKKSTQSCGSACFGSHSFVKNRKKKFDYNNGKCLHGLDGVMPQSGTQWNLGRLFLRCPLWEIKDDEKNIGVQERIEESYNKVESHLDAQNTYEDVKLIMNTMTYMAEELKVIRKLIHGIFVGIGILSLLWLMYLIRK</sequence>
<keyword evidence="3" id="KW-1185">Reference proteome</keyword>
<evidence type="ECO:0000313" key="3">
    <source>
        <dbReference type="Proteomes" id="UP001341840"/>
    </source>
</evidence>
<keyword evidence="1" id="KW-1133">Transmembrane helix</keyword>
<dbReference type="Proteomes" id="UP001341840">
    <property type="component" value="Unassembled WGS sequence"/>
</dbReference>
<feature type="transmembrane region" description="Helical" evidence="1">
    <location>
        <begin position="120"/>
        <end position="140"/>
    </location>
</feature>
<name>A0ABU6SFK2_9FABA</name>
<keyword evidence="1" id="KW-0472">Membrane</keyword>
<proteinExistence type="predicted"/>
<reference evidence="2 3" key="1">
    <citation type="journal article" date="2023" name="Plants (Basel)">
        <title>Bridging the Gap: Combining Genomics and Transcriptomics Approaches to Understand Stylosanthes scabra, an Orphan Legume from the Brazilian Caatinga.</title>
        <authorList>
            <person name="Ferreira-Neto J.R.C."/>
            <person name="da Silva M.D."/>
            <person name="Binneck E."/>
            <person name="de Melo N.F."/>
            <person name="da Silva R.H."/>
            <person name="de Melo A.L.T.M."/>
            <person name="Pandolfi V."/>
            <person name="Bustamante F.O."/>
            <person name="Brasileiro-Vidal A.C."/>
            <person name="Benko-Iseppon A.M."/>
        </authorList>
    </citation>
    <scope>NUCLEOTIDE SEQUENCE [LARGE SCALE GENOMIC DNA]</scope>
    <source>
        <tissue evidence="2">Leaves</tissue>
    </source>
</reference>
<gene>
    <name evidence="2" type="ORF">PIB30_043169</name>
</gene>
<evidence type="ECO:0000256" key="1">
    <source>
        <dbReference type="SAM" id="Phobius"/>
    </source>
</evidence>